<dbReference type="Pfam" id="PF10135">
    <property type="entry name" value="Rod-binding"/>
    <property type="match status" value="1"/>
</dbReference>
<proteinExistence type="predicted"/>
<evidence type="ECO:0000313" key="2">
    <source>
        <dbReference type="EMBL" id="TZE83196.1"/>
    </source>
</evidence>
<dbReference type="EMBL" id="VTPS01000002">
    <property type="protein sequence ID" value="TZE83196.1"/>
    <property type="molecule type" value="Genomic_DNA"/>
</dbReference>
<dbReference type="InterPro" id="IPR019301">
    <property type="entry name" value="Flagellar_prot_FlgJ_N"/>
</dbReference>
<dbReference type="AlphaFoldDB" id="A0A5D8QH43"/>
<reference evidence="2 3" key="1">
    <citation type="submission" date="2019-08" db="EMBL/GenBank/DDBJ databases">
        <title>Calorimonas adulescens gen. nov., sp. nov., an anaerobic thermophilic bacterium from Sakhalin hot spring.</title>
        <authorList>
            <person name="Khomyakova M.A."/>
            <person name="Merkel A.Y."/>
            <person name="Novikov A."/>
            <person name="Bonch-Osmolovskaya E.A."/>
            <person name="Slobodkin A.I."/>
        </authorList>
    </citation>
    <scope>NUCLEOTIDE SEQUENCE [LARGE SCALE GENOMIC DNA]</scope>
    <source>
        <strain evidence="2 3">A05MB</strain>
    </source>
</reference>
<dbReference type="Proteomes" id="UP000322976">
    <property type="component" value="Unassembled WGS sequence"/>
</dbReference>
<evidence type="ECO:0000259" key="1">
    <source>
        <dbReference type="Pfam" id="PF10135"/>
    </source>
</evidence>
<comment type="caution">
    <text evidence="2">The sequence shown here is derived from an EMBL/GenBank/DDBJ whole genome shotgun (WGS) entry which is preliminary data.</text>
</comment>
<dbReference type="RefSeq" id="WP_149544387.1">
    <property type="nucleotide sequence ID" value="NZ_VTPS01000002.1"/>
</dbReference>
<keyword evidence="3" id="KW-1185">Reference proteome</keyword>
<accession>A0A5D8QH43</accession>
<name>A0A5D8QH43_9THEO</name>
<gene>
    <name evidence="2" type="ORF">FWJ32_02455</name>
</gene>
<protein>
    <submittedName>
        <fullName evidence="2">Muramidase</fullName>
    </submittedName>
</protein>
<feature type="domain" description="Flagellar protein FlgJ N-terminal" evidence="1">
    <location>
        <begin position="60"/>
        <end position="107"/>
    </location>
</feature>
<sequence length="112" mass="12692">MISIINGLSAFESSNYKNNIAQTNEFETILKNALEKKDDEQLKKACQDFESIFVSMVLRNMRATIPKDDLYNNSFGMDIFTSMLDDEYAKKISEAGGFGLADILYKQLSDKV</sequence>
<evidence type="ECO:0000313" key="3">
    <source>
        <dbReference type="Proteomes" id="UP000322976"/>
    </source>
</evidence>
<organism evidence="2 3">
    <name type="scientific">Calorimonas adulescens</name>
    <dbReference type="NCBI Taxonomy" id="2606906"/>
    <lineage>
        <taxon>Bacteria</taxon>
        <taxon>Bacillati</taxon>
        <taxon>Bacillota</taxon>
        <taxon>Clostridia</taxon>
        <taxon>Thermoanaerobacterales</taxon>
        <taxon>Thermoanaerobacteraceae</taxon>
        <taxon>Calorimonas</taxon>
    </lineage>
</organism>